<dbReference type="AlphaFoldDB" id="A0A1Y3BJM7"/>
<proteinExistence type="predicted"/>
<name>A0A1Y3BJM7_EURMA</name>
<evidence type="ECO:0000313" key="1">
    <source>
        <dbReference type="EMBL" id="OTF80214.1"/>
    </source>
</evidence>
<gene>
    <name evidence="1" type="ORF">BLA29_005445</name>
</gene>
<sequence length="63" mass="7956">MYRLNTNNNHRNSIIYQGWKPSNIKNLMIEKQQQQQQQQQQHLTNKNEAMMYWTMNWIRYNRK</sequence>
<accession>A0A1Y3BJM7</accession>
<dbReference type="EMBL" id="MUJZ01019426">
    <property type="protein sequence ID" value="OTF80214.1"/>
    <property type="molecule type" value="Genomic_DNA"/>
</dbReference>
<evidence type="ECO:0000313" key="2">
    <source>
        <dbReference type="Proteomes" id="UP000194236"/>
    </source>
</evidence>
<organism evidence="1 2">
    <name type="scientific">Euroglyphus maynei</name>
    <name type="common">Mayne's house dust mite</name>
    <dbReference type="NCBI Taxonomy" id="6958"/>
    <lineage>
        <taxon>Eukaryota</taxon>
        <taxon>Metazoa</taxon>
        <taxon>Ecdysozoa</taxon>
        <taxon>Arthropoda</taxon>
        <taxon>Chelicerata</taxon>
        <taxon>Arachnida</taxon>
        <taxon>Acari</taxon>
        <taxon>Acariformes</taxon>
        <taxon>Sarcoptiformes</taxon>
        <taxon>Astigmata</taxon>
        <taxon>Psoroptidia</taxon>
        <taxon>Analgoidea</taxon>
        <taxon>Pyroglyphidae</taxon>
        <taxon>Pyroglyphinae</taxon>
        <taxon>Euroglyphus</taxon>
    </lineage>
</organism>
<comment type="caution">
    <text evidence="1">The sequence shown here is derived from an EMBL/GenBank/DDBJ whole genome shotgun (WGS) entry which is preliminary data.</text>
</comment>
<keyword evidence="2" id="KW-1185">Reference proteome</keyword>
<reference evidence="1 2" key="1">
    <citation type="submission" date="2017-03" db="EMBL/GenBank/DDBJ databases">
        <title>Genome Survey of Euroglyphus maynei.</title>
        <authorList>
            <person name="Arlian L.G."/>
            <person name="Morgan M.S."/>
            <person name="Rider S.D."/>
        </authorList>
    </citation>
    <scope>NUCLEOTIDE SEQUENCE [LARGE SCALE GENOMIC DNA]</scope>
    <source>
        <strain evidence="1">Arlian Lab</strain>
        <tissue evidence="1">Whole body</tissue>
    </source>
</reference>
<protein>
    <submittedName>
        <fullName evidence="1">Uncharacterized protein</fullName>
    </submittedName>
</protein>
<dbReference type="Proteomes" id="UP000194236">
    <property type="component" value="Unassembled WGS sequence"/>
</dbReference>